<dbReference type="PROSITE" id="PS00114">
    <property type="entry name" value="PRPP_SYNTHASE"/>
    <property type="match status" value="1"/>
</dbReference>
<dbReference type="Pfam" id="PF14572">
    <property type="entry name" value="Pribosyl_synth"/>
    <property type="match status" value="1"/>
</dbReference>
<dbReference type="Gene3D" id="3.40.50.2020">
    <property type="match status" value="2"/>
</dbReference>
<dbReference type="EMBL" id="CACSLK010020336">
    <property type="protein sequence ID" value="CAA0820120.1"/>
    <property type="molecule type" value="Genomic_DNA"/>
</dbReference>
<dbReference type="InterPro" id="IPR037515">
    <property type="entry name" value="Rib-P_diPkinase_bac"/>
</dbReference>
<dbReference type="InterPro" id="IPR029099">
    <property type="entry name" value="Pribosyltran_N"/>
</dbReference>
<protein>
    <recommendedName>
        <fullName evidence="2">ribose-phosphate diphosphokinase</fullName>
        <ecNumber evidence="2">2.7.6.1</ecNumber>
    </recommendedName>
</protein>
<dbReference type="SMART" id="SM01400">
    <property type="entry name" value="Pribosyltran_N"/>
    <property type="match status" value="1"/>
</dbReference>
<dbReference type="PANTHER" id="PTHR10210">
    <property type="entry name" value="RIBOSE-PHOSPHATE DIPHOSPHOKINASE FAMILY MEMBER"/>
    <property type="match status" value="1"/>
</dbReference>
<keyword evidence="14" id="KW-1185">Reference proteome</keyword>
<evidence type="ECO:0000256" key="2">
    <source>
        <dbReference type="ARBA" id="ARBA00013247"/>
    </source>
</evidence>
<dbReference type="Pfam" id="PF13793">
    <property type="entry name" value="Pribosyltran_N"/>
    <property type="match status" value="1"/>
</dbReference>
<gene>
    <name evidence="13" type="ORF">SHERM_01358</name>
</gene>
<comment type="similarity">
    <text evidence="1">Belongs to the ribose-phosphate pyrophosphokinase family.</text>
</comment>
<dbReference type="GO" id="GO:0005524">
    <property type="term" value="F:ATP binding"/>
    <property type="evidence" value="ECO:0007669"/>
    <property type="project" value="UniProtKB-KW"/>
</dbReference>
<reference evidence="13" key="1">
    <citation type="submission" date="2019-12" db="EMBL/GenBank/DDBJ databases">
        <authorList>
            <person name="Scholes J."/>
        </authorList>
    </citation>
    <scope>NUCLEOTIDE SEQUENCE</scope>
</reference>
<evidence type="ECO:0000256" key="4">
    <source>
        <dbReference type="ARBA" id="ARBA00022723"/>
    </source>
</evidence>
<sequence>MASPTLFGSCPTVLHRSAHAKSFIRCNNSSESIKCKDNGKPMTVGRDYNRHAAAVSFPTVLTAPTHFLDGTPVLKSDTRLRIFSGTANPSLSQEIACYMGLELGKIKIKRFADGEIYVQLQESVRGCDVYLVQPTCPPANENLMELLIMIDACRRASAKNITAVIPYFGYARADRKTQGRESIAAKLVANLITEAGADRVLACDLHSGQSMGYFDIPVDHVHGQPVILDYLASKTIRTDDLVVVSPDVGGVARARAFAKKLSDAPLAIVDKRRQGHNVAEVMNLIGDVRGKVAVMVDDMIDTAGTIAKGAALLHQEGAREVYACSTHAVFSPPAVERLSSGLFQEVIITNTIPVAEQNYFPQLTILSVANLLGETIWRVHDDCAGGFEPYSSLEGKQEDKSLNLFFFSHHHQQLSLLHLSLVSTGETRHIVGIPAATTRATSTDNAASSTTVVHQNLPRCRLHREAHFRHVSPREHHGRPVVNHQRRTPSCHPREPGAQPLSSTTLGQQ</sequence>
<dbReference type="InterPro" id="IPR005946">
    <property type="entry name" value="Rib-P_diPkinase"/>
</dbReference>
<name>A0A9N7N459_STRHE</name>
<dbReference type="SUPFAM" id="SSF53271">
    <property type="entry name" value="PRTase-like"/>
    <property type="match status" value="1"/>
</dbReference>
<dbReference type="GO" id="GO:0005737">
    <property type="term" value="C:cytoplasm"/>
    <property type="evidence" value="ECO:0007669"/>
    <property type="project" value="TreeGrafter"/>
</dbReference>
<evidence type="ECO:0000256" key="1">
    <source>
        <dbReference type="ARBA" id="ARBA00006478"/>
    </source>
</evidence>
<dbReference type="FunFam" id="3.40.50.2020:FF:000007">
    <property type="entry name" value="Ribose-phosphate pyrophosphokinase"/>
    <property type="match status" value="1"/>
</dbReference>
<evidence type="ECO:0000256" key="10">
    <source>
        <dbReference type="ARBA" id="ARBA00049535"/>
    </source>
</evidence>
<accession>A0A9N7N459</accession>
<dbReference type="GO" id="GO:0009156">
    <property type="term" value="P:ribonucleoside monophosphate biosynthetic process"/>
    <property type="evidence" value="ECO:0007669"/>
    <property type="project" value="InterPro"/>
</dbReference>
<dbReference type="GO" id="GO:0000287">
    <property type="term" value="F:magnesium ion binding"/>
    <property type="evidence" value="ECO:0007669"/>
    <property type="project" value="InterPro"/>
</dbReference>
<comment type="caution">
    <text evidence="13">The sequence shown here is derived from an EMBL/GenBank/DDBJ whole genome shotgun (WGS) entry which is preliminary data.</text>
</comment>
<dbReference type="GO" id="GO:0002189">
    <property type="term" value="C:ribose phosphate diphosphokinase complex"/>
    <property type="evidence" value="ECO:0007669"/>
    <property type="project" value="TreeGrafter"/>
</dbReference>
<dbReference type="GO" id="GO:0006015">
    <property type="term" value="P:5-phosphoribose 1-diphosphate biosynthetic process"/>
    <property type="evidence" value="ECO:0007669"/>
    <property type="project" value="TreeGrafter"/>
</dbReference>
<evidence type="ECO:0000313" key="13">
    <source>
        <dbReference type="EMBL" id="CAA0820120.1"/>
    </source>
</evidence>
<dbReference type="PANTHER" id="PTHR10210:SF120">
    <property type="entry name" value="RIBOSE-PHOSPHATE PYROPHOSPHOKINASE 5, CHLOROPLASTIC"/>
    <property type="match status" value="1"/>
</dbReference>
<feature type="compositionally biased region" description="Basic residues" evidence="11">
    <location>
        <begin position="470"/>
        <end position="489"/>
    </location>
</feature>
<dbReference type="CDD" id="cd06223">
    <property type="entry name" value="PRTases_typeI"/>
    <property type="match status" value="1"/>
</dbReference>
<keyword evidence="4" id="KW-0479">Metal-binding</keyword>
<evidence type="ECO:0000256" key="7">
    <source>
        <dbReference type="ARBA" id="ARBA00022777"/>
    </source>
</evidence>
<keyword evidence="5" id="KW-0545">Nucleotide biosynthesis</keyword>
<dbReference type="NCBIfam" id="NF002320">
    <property type="entry name" value="PRK01259.1"/>
    <property type="match status" value="1"/>
</dbReference>
<evidence type="ECO:0000256" key="8">
    <source>
        <dbReference type="ARBA" id="ARBA00022840"/>
    </source>
</evidence>
<dbReference type="AlphaFoldDB" id="A0A9N7N459"/>
<evidence type="ECO:0000256" key="6">
    <source>
        <dbReference type="ARBA" id="ARBA00022741"/>
    </source>
</evidence>
<dbReference type="Proteomes" id="UP001153555">
    <property type="component" value="Unassembled WGS sequence"/>
</dbReference>
<dbReference type="InterPro" id="IPR000836">
    <property type="entry name" value="PRTase_dom"/>
</dbReference>
<feature type="domain" description="Ribose-phosphate pyrophosphokinase N-terminal" evidence="12">
    <location>
        <begin position="81"/>
        <end position="196"/>
    </location>
</feature>
<keyword evidence="7" id="KW-0418">Kinase</keyword>
<dbReference type="OrthoDB" id="413572at2759"/>
<feature type="region of interest" description="Disordered" evidence="11">
    <location>
        <begin position="470"/>
        <end position="509"/>
    </location>
</feature>
<dbReference type="GO" id="GO:0004749">
    <property type="term" value="F:ribose phosphate diphosphokinase activity"/>
    <property type="evidence" value="ECO:0007669"/>
    <property type="project" value="UniProtKB-EC"/>
</dbReference>
<dbReference type="EC" id="2.7.6.1" evidence="2"/>
<keyword evidence="3" id="KW-0808">Transferase</keyword>
<keyword evidence="8" id="KW-0067">ATP-binding</keyword>
<dbReference type="NCBIfam" id="NF002758">
    <property type="entry name" value="PRK02812.1"/>
    <property type="match status" value="1"/>
</dbReference>
<dbReference type="NCBIfam" id="TIGR01251">
    <property type="entry name" value="ribP_PPkin"/>
    <property type="match status" value="1"/>
</dbReference>
<proteinExistence type="inferred from homology"/>
<dbReference type="InterPro" id="IPR000842">
    <property type="entry name" value="PRib_PP_synth_CS"/>
</dbReference>
<dbReference type="HAMAP" id="MF_00583_B">
    <property type="entry name" value="RibP_PPkinase_B"/>
    <property type="match status" value="1"/>
</dbReference>
<evidence type="ECO:0000313" key="14">
    <source>
        <dbReference type="Proteomes" id="UP001153555"/>
    </source>
</evidence>
<comment type="catalytic activity">
    <reaction evidence="10">
        <text>D-ribose 5-phosphate + ATP = 5-phospho-alpha-D-ribose 1-diphosphate + AMP + H(+)</text>
        <dbReference type="Rhea" id="RHEA:15609"/>
        <dbReference type="ChEBI" id="CHEBI:15378"/>
        <dbReference type="ChEBI" id="CHEBI:30616"/>
        <dbReference type="ChEBI" id="CHEBI:58017"/>
        <dbReference type="ChEBI" id="CHEBI:78346"/>
        <dbReference type="ChEBI" id="CHEBI:456215"/>
        <dbReference type="EC" id="2.7.6.1"/>
    </reaction>
</comment>
<evidence type="ECO:0000256" key="5">
    <source>
        <dbReference type="ARBA" id="ARBA00022727"/>
    </source>
</evidence>
<evidence type="ECO:0000256" key="3">
    <source>
        <dbReference type="ARBA" id="ARBA00022679"/>
    </source>
</evidence>
<evidence type="ECO:0000256" key="11">
    <source>
        <dbReference type="SAM" id="MobiDB-lite"/>
    </source>
</evidence>
<keyword evidence="9" id="KW-0460">Magnesium</keyword>
<feature type="compositionally biased region" description="Polar residues" evidence="11">
    <location>
        <begin position="500"/>
        <end position="509"/>
    </location>
</feature>
<evidence type="ECO:0000256" key="9">
    <source>
        <dbReference type="ARBA" id="ARBA00022842"/>
    </source>
</evidence>
<keyword evidence="6" id="KW-0547">Nucleotide-binding</keyword>
<dbReference type="GO" id="GO:0006164">
    <property type="term" value="P:purine nucleotide biosynthetic process"/>
    <property type="evidence" value="ECO:0007669"/>
    <property type="project" value="TreeGrafter"/>
</dbReference>
<organism evidence="13 14">
    <name type="scientific">Striga hermonthica</name>
    <name type="common">Purple witchweed</name>
    <name type="synonym">Buchnera hermonthica</name>
    <dbReference type="NCBI Taxonomy" id="68872"/>
    <lineage>
        <taxon>Eukaryota</taxon>
        <taxon>Viridiplantae</taxon>
        <taxon>Streptophyta</taxon>
        <taxon>Embryophyta</taxon>
        <taxon>Tracheophyta</taxon>
        <taxon>Spermatophyta</taxon>
        <taxon>Magnoliopsida</taxon>
        <taxon>eudicotyledons</taxon>
        <taxon>Gunneridae</taxon>
        <taxon>Pentapetalae</taxon>
        <taxon>asterids</taxon>
        <taxon>lamiids</taxon>
        <taxon>Lamiales</taxon>
        <taxon>Orobanchaceae</taxon>
        <taxon>Buchnereae</taxon>
        <taxon>Striga</taxon>
    </lineage>
</organism>
<evidence type="ECO:0000259" key="12">
    <source>
        <dbReference type="Pfam" id="PF13793"/>
    </source>
</evidence>
<dbReference type="InterPro" id="IPR029057">
    <property type="entry name" value="PRTase-like"/>
</dbReference>
<dbReference type="GO" id="GO:0016301">
    <property type="term" value="F:kinase activity"/>
    <property type="evidence" value="ECO:0007669"/>
    <property type="project" value="UniProtKB-KW"/>
</dbReference>